<organism evidence="1 2">
    <name type="scientific">Methylomonas koyamae</name>
    <dbReference type="NCBI Taxonomy" id="702114"/>
    <lineage>
        <taxon>Bacteria</taxon>
        <taxon>Pseudomonadati</taxon>
        <taxon>Pseudomonadota</taxon>
        <taxon>Gammaproteobacteria</taxon>
        <taxon>Methylococcales</taxon>
        <taxon>Methylococcaceae</taxon>
        <taxon>Methylomonas</taxon>
    </lineage>
</organism>
<evidence type="ECO:0000313" key="1">
    <source>
        <dbReference type="EMBL" id="OAI25064.1"/>
    </source>
</evidence>
<gene>
    <name evidence="1" type="ORF">A1355_20035</name>
</gene>
<dbReference type="InterPro" id="IPR035069">
    <property type="entry name" value="TTHA1013/TTHA0281-like"/>
</dbReference>
<evidence type="ECO:0008006" key="3">
    <source>
        <dbReference type="Google" id="ProtNLM"/>
    </source>
</evidence>
<dbReference type="AlphaFoldDB" id="A0A177P592"/>
<dbReference type="SUPFAM" id="SSF143100">
    <property type="entry name" value="TTHA1013/TTHA0281-like"/>
    <property type="match status" value="1"/>
</dbReference>
<reference evidence="2" key="1">
    <citation type="submission" date="2016-03" db="EMBL/GenBank/DDBJ databases">
        <authorList>
            <person name="Heylen K."/>
            <person name="De Vos P."/>
            <person name="Vekeman B."/>
        </authorList>
    </citation>
    <scope>NUCLEOTIDE SEQUENCE [LARGE SCALE GENOMIC DNA]</scope>
    <source>
        <strain evidence="2">R-45383</strain>
    </source>
</reference>
<evidence type="ECO:0000313" key="2">
    <source>
        <dbReference type="Proteomes" id="UP000077628"/>
    </source>
</evidence>
<name>A0A177P592_9GAMM</name>
<dbReference type="RefSeq" id="WP_064025224.1">
    <property type="nucleotide sequence ID" value="NZ_LUUK01000041.1"/>
</dbReference>
<proteinExistence type="predicted"/>
<dbReference type="EMBL" id="LUUK01000041">
    <property type="protein sequence ID" value="OAI25064.1"/>
    <property type="molecule type" value="Genomic_DNA"/>
</dbReference>
<keyword evidence="2" id="KW-1185">Reference proteome</keyword>
<dbReference type="STRING" id="702114.A1355_20035"/>
<comment type="caution">
    <text evidence="1">The sequence shown here is derived from an EMBL/GenBank/DDBJ whole genome shotgun (WGS) entry which is preliminary data.</text>
</comment>
<accession>A0A177P592</accession>
<sequence length="63" mass="7556">MKEIEYTWWKTEQFYLGYLNAFPDYMTQGETKEDLIDHLKDLLADLESDAVPYIRHTEKLQVA</sequence>
<protein>
    <recommendedName>
        <fullName evidence="3">Type II toxin-antitoxin system HicB family antitoxin</fullName>
    </recommendedName>
</protein>
<dbReference type="OrthoDB" id="489371at2"/>
<dbReference type="Proteomes" id="UP000077628">
    <property type="component" value="Unassembled WGS sequence"/>
</dbReference>